<protein>
    <submittedName>
        <fullName evidence="2">Uncharacterized protein</fullName>
    </submittedName>
</protein>
<evidence type="ECO:0000256" key="1">
    <source>
        <dbReference type="SAM" id="MobiDB-lite"/>
    </source>
</evidence>
<feature type="compositionally biased region" description="Polar residues" evidence="1">
    <location>
        <begin position="19"/>
        <end position="30"/>
    </location>
</feature>
<accession>A0A426YAZ2</accession>
<feature type="compositionally biased region" description="Polar residues" evidence="1">
    <location>
        <begin position="1"/>
        <end position="11"/>
    </location>
</feature>
<feature type="compositionally biased region" description="Polar residues" evidence="1">
    <location>
        <begin position="102"/>
        <end position="114"/>
    </location>
</feature>
<reference evidence="2 3" key="1">
    <citation type="journal article" date="2014" name="Agronomy (Basel)">
        <title>A Draft Genome Sequence for Ensete ventricosum, the Drought-Tolerant Tree Against Hunger.</title>
        <authorList>
            <person name="Harrison J."/>
            <person name="Moore K.A."/>
            <person name="Paszkiewicz K."/>
            <person name="Jones T."/>
            <person name="Grant M."/>
            <person name="Ambacheew D."/>
            <person name="Muzemil S."/>
            <person name="Studholme D.J."/>
        </authorList>
    </citation>
    <scope>NUCLEOTIDE SEQUENCE [LARGE SCALE GENOMIC DNA]</scope>
</reference>
<evidence type="ECO:0000313" key="3">
    <source>
        <dbReference type="Proteomes" id="UP000287651"/>
    </source>
</evidence>
<feature type="region of interest" description="Disordered" evidence="1">
    <location>
        <begin position="1"/>
        <end position="38"/>
    </location>
</feature>
<evidence type="ECO:0000313" key="2">
    <source>
        <dbReference type="EMBL" id="RRT48923.1"/>
    </source>
</evidence>
<dbReference type="EMBL" id="AMZH03013639">
    <property type="protein sequence ID" value="RRT48923.1"/>
    <property type="molecule type" value="Genomic_DNA"/>
</dbReference>
<sequence>MTPLNSSQSLITPPPSDVVRQSTSTPSASVRSMPDPYTLYWDSVDSLRAQLHIVNQRIDDVQKVIRMKDEYGESSLGDSPFILEIQDRPPTPKEDDGKNRASHPSTSQKPTQLNLDRDLPPGLGERTPQGPQPDEDWSEEHDRGHYCRFYRGYDHDTKESYDLKN</sequence>
<comment type="caution">
    <text evidence="2">The sequence shown here is derived from an EMBL/GenBank/DDBJ whole genome shotgun (WGS) entry which is preliminary data.</text>
</comment>
<feature type="region of interest" description="Disordered" evidence="1">
    <location>
        <begin position="71"/>
        <end position="142"/>
    </location>
</feature>
<dbReference type="AlphaFoldDB" id="A0A426YAZ2"/>
<name>A0A426YAZ2_ENSVE</name>
<dbReference type="Proteomes" id="UP000287651">
    <property type="component" value="Unassembled WGS sequence"/>
</dbReference>
<proteinExistence type="predicted"/>
<organism evidence="2 3">
    <name type="scientific">Ensete ventricosum</name>
    <name type="common">Abyssinian banana</name>
    <name type="synonym">Musa ensete</name>
    <dbReference type="NCBI Taxonomy" id="4639"/>
    <lineage>
        <taxon>Eukaryota</taxon>
        <taxon>Viridiplantae</taxon>
        <taxon>Streptophyta</taxon>
        <taxon>Embryophyta</taxon>
        <taxon>Tracheophyta</taxon>
        <taxon>Spermatophyta</taxon>
        <taxon>Magnoliopsida</taxon>
        <taxon>Liliopsida</taxon>
        <taxon>Zingiberales</taxon>
        <taxon>Musaceae</taxon>
        <taxon>Ensete</taxon>
    </lineage>
</organism>
<gene>
    <name evidence="2" type="ORF">B296_00035463</name>
</gene>
<feature type="compositionally biased region" description="Basic and acidic residues" evidence="1">
    <location>
        <begin position="85"/>
        <end position="99"/>
    </location>
</feature>